<gene>
    <name evidence="2" type="ORF">EKL94_15090</name>
</gene>
<comment type="caution">
    <text evidence="2">The sequence shown here is derived from an EMBL/GenBank/DDBJ whole genome shotgun (WGS) entry which is preliminary data.</text>
</comment>
<evidence type="ECO:0000313" key="3">
    <source>
        <dbReference type="Proteomes" id="UP000271705"/>
    </source>
</evidence>
<feature type="transmembrane region" description="Helical" evidence="1">
    <location>
        <begin position="55"/>
        <end position="78"/>
    </location>
</feature>
<dbReference type="RefSeq" id="WP_126929694.1">
    <property type="nucleotide sequence ID" value="NZ_RXLZ01000045.1"/>
</dbReference>
<dbReference type="EMBL" id="RXLZ01000045">
    <property type="protein sequence ID" value="RTQ87588.1"/>
    <property type="molecule type" value="Genomic_DNA"/>
</dbReference>
<evidence type="ECO:0000256" key="1">
    <source>
        <dbReference type="SAM" id="Phobius"/>
    </source>
</evidence>
<feature type="transmembrane region" description="Helical" evidence="1">
    <location>
        <begin position="99"/>
        <end position="124"/>
    </location>
</feature>
<proteinExistence type="predicted"/>
<dbReference type="Proteomes" id="UP000271705">
    <property type="component" value="Unassembled WGS sequence"/>
</dbReference>
<keyword evidence="1" id="KW-0812">Transmembrane</keyword>
<feature type="transmembrane region" description="Helical" evidence="1">
    <location>
        <begin position="7"/>
        <end position="26"/>
    </location>
</feature>
<accession>A0A3S0KC00</accession>
<protein>
    <recommendedName>
        <fullName evidence="4">Transmembrane protein</fullName>
    </recommendedName>
</protein>
<keyword evidence="1" id="KW-0472">Membrane</keyword>
<dbReference type="AlphaFoldDB" id="A0A3S0KC00"/>
<evidence type="ECO:0000313" key="2">
    <source>
        <dbReference type="EMBL" id="RTQ87588.1"/>
    </source>
</evidence>
<keyword evidence="1" id="KW-1133">Transmembrane helix</keyword>
<name>A0A3S0KC00_STEMA</name>
<evidence type="ECO:0008006" key="4">
    <source>
        <dbReference type="Google" id="ProtNLM"/>
    </source>
</evidence>
<organism evidence="2 3">
    <name type="scientific">Stenotrophomonas maltophilia</name>
    <name type="common">Pseudomonas maltophilia</name>
    <name type="synonym">Xanthomonas maltophilia</name>
    <dbReference type="NCBI Taxonomy" id="40324"/>
    <lineage>
        <taxon>Bacteria</taxon>
        <taxon>Pseudomonadati</taxon>
        <taxon>Pseudomonadota</taxon>
        <taxon>Gammaproteobacteria</taxon>
        <taxon>Lysobacterales</taxon>
        <taxon>Lysobacteraceae</taxon>
        <taxon>Stenotrophomonas</taxon>
        <taxon>Stenotrophomonas maltophilia group</taxon>
    </lineage>
</organism>
<sequence length="125" mass="13363">MKTTSWFWVNLVSHFGIVAILAWLPARWAGQLVEAMAETQPAIADTQFPALMGSIFGFCVIALILVGALSATGELIGFARPYARQPEPRSEAQAFHRKVLLVAFATLSWVAVGSLAGIASLFAAS</sequence>
<reference evidence="2 3" key="1">
    <citation type="submission" date="2018-12" db="EMBL/GenBank/DDBJ databases">
        <authorList>
            <person name="Kartti S."/>
            <person name="Manni A."/>
            <person name="Chemao El Fihri M.W."/>
            <person name="Laamarti M."/>
            <person name="Temsamani L."/>
            <person name="El Jamali J.E."/>
            <person name="Ouadghiri M."/>
            <person name="Ibrahimi A."/>
            <person name="Filati-Maltouf A."/>
        </authorList>
    </citation>
    <scope>NUCLEOTIDE SEQUENCE [LARGE SCALE GENOMIC DNA]</scope>
    <source>
        <strain evidence="2 3">MDMC339</strain>
    </source>
</reference>